<feature type="transmembrane region" description="Helical" evidence="7">
    <location>
        <begin position="217"/>
        <end position="238"/>
    </location>
</feature>
<feature type="region of interest" description="Disordered" evidence="6">
    <location>
        <begin position="1"/>
        <end position="117"/>
    </location>
</feature>
<feature type="transmembrane region" description="Helical" evidence="7">
    <location>
        <begin position="479"/>
        <end position="499"/>
    </location>
</feature>
<dbReference type="InterPro" id="IPR027387">
    <property type="entry name" value="Cytb/b6-like_sf"/>
</dbReference>
<comment type="caution">
    <text evidence="9">The sequence shown here is derived from an EMBL/GenBank/DDBJ whole genome shotgun (WGS) entry which is preliminary data.</text>
</comment>
<feature type="transmembrane region" description="Helical" evidence="7">
    <location>
        <begin position="282"/>
        <end position="303"/>
    </location>
</feature>
<evidence type="ECO:0000313" key="9">
    <source>
        <dbReference type="EMBL" id="GAA5002325.1"/>
    </source>
</evidence>
<feature type="compositionally biased region" description="Polar residues" evidence="6">
    <location>
        <begin position="1"/>
        <end position="20"/>
    </location>
</feature>
<keyword evidence="7" id="KW-1133">Transmembrane helix</keyword>
<dbReference type="PANTHER" id="PTHR19271:SF16">
    <property type="entry name" value="CYTOCHROME B"/>
    <property type="match status" value="1"/>
</dbReference>
<evidence type="ECO:0000259" key="8">
    <source>
        <dbReference type="PROSITE" id="PS51002"/>
    </source>
</evidence>
<dbReference type="Pfam" id="PF13631">
    <property type="entry name" value="Cytochrom_B_N_2"/>
    <property type="match status" value="1"/>
</dbReference>
<dbReference type="Gene3D" id="1.20.810.10">
    <property type="entry name" value="Cytochrome Bc1 Complex, Chain C"/>
    <property type="match status" value="1"/>
</dbReference>
<evidence type="ECO:0000256" key="2">
    <source>
        <dbReference type="ARBA" id="ARBA00012951"/>
    </source>
</evidence>
<accession>A0ABP9INB5</accession>
<dbReference type="InterPro" id="IPR005797">
    <property type="entry name" value="Cyt_b/b6_N"/>
</dbReference>
<evidence type="ECO:0000256" key="5">
    <source>
        <dbReference type="ARBA" id="ARBA00029568"/>
    </source>
</evidence>
<feature type="transmembrane region" description="Helical" evidence="7">
    <location>
        <begin position="511"/>
        <end position="534"/>
    </location>
</feature>
<dbReference type="SUPFAM" id="SSF81342">
    <property type="entry name" value="Transmembrane di-heme cytochromes"/>
    <property type="match status" value="1"/>
</dbReference>
<feature type="transmembrane region" description="Helical" evidence="7">
    <location>
        <begin position="250"/>
        <end position="270"/>
    </location>
</feature>
<keyword evidence="10" id="KW-1185">Reference proteome</keyword>
<comment type="cofactor">
    <cofactor evidence="1">
        <name>heme</name>
        <dbReference type="ChEBI" id="CHEBI:30413"/>
    </cofactor>
</comment>
<evidence type="ECO:0000256" key="7">
    <source>
        <dbReference type="SAM" id="Phobius"/>
    </source>
</evidence>
<organism evidence="9 10">
    <name type="scientific">Streptomyces siamensis</name>
    <dbReference type="NCBI Taxonomy" id="1274986"/>
    <lineage>
        <taxon>Bacteria</taxon>
        <taxon>Bacillati</taxon>
        <taxon>Actinomycetota</taxon>
        <taxon>Actinomycetes</taxon>
        <taxon>Kitasatosporales</taxon>
        <taxon>Streptomycetaceae</taxon>
        <taxon>Streptomyces</taxon>
    </lineage>
</organism>
<feature type="transmembrane region" description="Helical" evidence="7">
    <location>
        <begin position="315"/>
        <end position="340"/>
    </location>
</feature>
<feature type="transmembrane region" description="Helical" evidence="7">
    <location>
        <begin position="437"/>
        <end position="459"/>
    </location>
</feature>
<evidence type="ECO:0000256" key="4">
    <source>
        <dbReference type="ARBA" id="ARBA00029351"/>
    </source>
</evidence>
<dbReference type="EMBL" id="BAABKB010000002">
    <property type="protein sequence ID" value="GAA5002325.1"/>
    <property type="molecule type" value="Genomic_DNA"/>
</dbReference>
<name>A0ABP9INB5_9ACTN</name>
<dbReference type="PANTHER" id="PTHR19271">
    <property type="entry name" value="CYTOCHROME B"/>
    <property type="match status" value="1"/>
</dbReference>
<dbReference type="EC" id="7.1.1.8" evidence="2"/>
<dbReference type="PROSITE" id="PS51002">
    <property type="entry name" value="CYTB_NTER"/>
    <property type="match status" value="1"/>
</dbReference>
<feature type="compositionally biased region" description="Low complexity" evidence="6">
    <location>
        <begin position="79"/>
        <end position="107"/>
    </location>
</feature>
<proteinExistence type="predicted"/>
<dbReference type="InterPro" id="IPR016174">
    <property type="entry name" value="Di-haem_cyt_TM"/>
</dbReference>
<feature type="transmembrane region" description="Helical" evidence="7">
    <location>
        <begin position="369"/>
        <end position="389"/>
    </location>
</feature>
<feature type="transmembrane region" description="Helical" evidence="7">
    <location>
        <begin position="149"/>
        <end position="173"/>
    </location>
</feature>
<feature type="compositionally biased region" description="Low complexity" evidence="6">
    <location>
        <begin position="23"/>
        <end position="52"/>
    </location>
</feature>
<feature type="compositionally biased region" description="Polar residues" evidence="6">
    <location>
        <begin position="53"/>
        <end position="66"/>
    </location>
</feature>
<dbReference type="RefSeq" id="WP_345643872.1">
    <property type="nucleotide sequence ID" value="NZ_BAABKB010000002.1"/>
</dbReference>
<evidence type="ECO:0000313" key="10">
    <source>
        <dbReference type="Proteomes" id="UP001501759"/>
    </source>
</evidence>
<gene>
    <name evidence="9" type="ORF">GCM10023335_17590</name>
</gene>
<keyword evidence="7" id="KW-0472">Membrane</keyword>
<feature type="domain" description="Cytochrome b/b6 N-terminal region profile" evidence="8">
    <location>
        <begin position="121"/>
        <end position="347"/>
    </location>
</feature>
<dbReference type="Proteomes" id="UP001501759">
    <property type="component" value="Unassembled WGS sequence"/>
</dbReference>
<reference evidence="10" key="1">
    <citation type="journal article" date="2019" name="Int. J. Syst. Evol. Microbiol.">
        <title>The Global Catalogue of Microorganisms (GCM) 10K type strain sequencing project: providing services to taxonomists for standard genome sequencing and annotation.</title>
        <authorList>
            <consortium name="The Broad Institute Genomics Platform"/>
            <consortium name="The Broad Institute Genome Sequencing Center for Infectious Disease"/>
            <person name="Wu L."/>
            <person name="Ma J."/>
        </authorList>
    </citation>
    <scope>NUCLEOTIDE SEQUENCE [LARGE SCALE GENOMIC DNA]</scope>
    <source>
        <strain evidence="10">JCM 18409</strain>
    </source>
</reference>
<sequence length="645" mass="69472">MGARETNSGRNAGTSGSGTPRTGAAGAEGAVPAGAGNGTAGSATPGSGNGAARSTTGGNRNGAAGSTTGGSRNGTAGSTTIGAGNGTARAATGTTASRPAAPGAGTSRAGRAAEPAKGERLADWADGRLGIYALAKANMRKVFPDHWSFLLGEICLYSFLVLILTGVYLTLFFEPSGVEVVYHGSYEPLNGVIMTRAYESTLDISFDVRGGLLIRQIHHWAALVFLAGMLVHMMRVFFTGAFRKPREVNWLFGWTLLMLGLITGLTGYSLPDDLLSGTGVRFAQGAILSVPVVGTYLSFFLFGGEFPGHDIISRFFPIHVLLLPGIMLGLVVAHLILVFYHKHTQYPGPGRDEKSVVGMPFMPVYMAKAGGFFFLVFGVLSIVGAIATINPVWAFGPYRPDLVTTGAQPDWYLGFSEGLIRVMPGWEINAWGHTLQLGVFIPFMLFPLIMTAIAVYPFVEAWITGDRREHHILDRPRNVPTRTALGVAWLTLYAVLLVGGGNDLWATHFHLSINAITWFVRVAVFVGPAIAFVVTKRICLGLQRRDRDKVLHGRESGTIKRLPHGEYVEVHEPLTPAQRFTLTQHEQAPPYEVGPRVDANGVTRRIPVPHRLRARLARALYGPGTRIPKPTAEEYREITSGDQHH</sequence>
<evidence type="ECO:0000256" key="3">
    <source>
        <dbReference type="ARBA" id="ARBA00016116"/>
    </source>
</evidence>
<comment type="catalytic activity">
    <reaction evidence="4">
        <text>a quinol + 2 Fe(III)-[cytochrome c](out) = a quinone + 2 Fe(II)-[cytochrome c](out) + 2 H(+)(out)</text>
        <dbReference type="Rhea" id="RHEA:11484"/>
        <dbReference type="Rhea" id="RHEA-COMP:10350"/>
        <dbReference type="Rhea" id="RHEA-COMP:14399"/>
        <dbReference type="ChEBI" id="CHEBI:15378"/>
        <dbReference type="ChEBI" id="CHEBI:24646"/>
        <dbReference type="ChEBI" id="CHEBI:29033"/>
        <dbReference type="ChEBI" id="CHEBI:29034"/>
        <dbReference type="ChEBI" id="CHEBI:132124"/>
        <dbReference type="EC" id="7.1.1.8"/>
    </reaction>
</comment>
<evidence type="ECO:0000256" key="6">
    <source>
        <dbReference type="SAM" id="MobiDB-lite"/>
    </source>
</evidence>
<evidence type="ECO:0000256" key="1">
    <source>
        <dbReference type="ARBA" id="ARBA00001971"/>
    </source>
</evidence>
<protein>
    <recommendedName>
        <fullName evidence="3">Cytochrome bc1 complex cytochrome b subunit</fullName>
        <ecNumber evidence="2">7.1.1.8</ecNumber>
    </recommendedName>
    <alternativeName>
        <fullName evidence="5">Cytochrome bc1 reductase complex subunit QcrB</fullName>
    </alternativeName>
</protein>
<keyword evidence="7" id="KW-0812">Transmembrane</keyword>